<accession>A0A9P5NL11</accession>
<dbReference type="OrthoDB" id="3250555at2759"/>
<protein>
    <submittedName>
        <fullName evidence="2">Uncharacterized protein</fullName>
    </submittedName>
</protein>
<evidence type="ECO:0000256" key="1">
    <source>
        <dbReference type="SAM" id="MobiDB-lite"/>
    </source>
</evidence>
<gene>
    <name evidence="2" type="ORF">CPB84DRAFT_1010989</name>
</gene>
<dbReference type="InterPro" id="IPR036915">
    <property type="entry name" value="Cyclin-like_sf"/>
</dbReference>
<dbReference type="Proteomes" id="UP000724874">
    <property type="component" value="Unassembled WGS sequence"/>
</dbReference>
<dbReference type="SUPFAM" id="SSF47954">
    <property type="entry name" value="Cyclin-like"/>
    <property type="match status" value="1"/>
</dbReference>
<dbReference type="EMBL" id="JADNYJ010000045">
    <property type="protein sequence ID" value="KAF8900892.1"/>
    <property type="molecule type" value="Genomic_DNA"/>
</dbReference>
<sequence length="716" mass="79985">MYSRNVCSNSFGPPTLVDASVDYMRSSSSDSSSSGSNELDAIWASESSQRLLASDSPISSPSPSCTRSCIFEDARPEDKDVTEDDYQSSHVEVPYSSSPPDFATSSHSNDSYNSQSRSSDILRSNSAGSRSDDDSVLVPQSDILLSDPHSDTSDDAFGRKLHQLLLAVMREQGQERRTADPRPTPVENHSSRISTSSVNTPDLPGNLSSGHRFAENITQDEIASGSPLSTTTLEDRSPAQSPLSTAPNNDFLRCKSAYTDFMLRQSVPDELSPIKFEVPQELRAENLDQLINFRVIKRARSYALLKEQEQSSGPAKRQKTCKNLSAHANERIYAHRTASLRRAESLRVPEGPGRKVRYAFALYKPSKHLLQTNVKLVPTVPASPAPQLGGRRHGHRKNSSHKVLLSPVPIIAPPLNHAAKLPLSIESLAKRRLISFLWREAGTRDWDGLPSGICQGPPNERLSAMVGDTTCDDEEDDYEQQVKFEWEAVLGLEAKTREAVIAWLLKVLPERRLNFINVTRSPSPSFNSTCSQSSNSSYDSSYDSDCTSHTDCTGSKYEPGRNLLDQLQNSPETRFHAIWMFLRYFYLATPHGQPDSNPWAMTILRNGNFLHNVWTIAVACLAISVKFHRDFLEPLIPVFAKEYLSLAPYSLTHERLETAQRDILSLIDWRLGVTPQPVMDELWLALPSLRNLLDFEGGWQNVMQRAWARLFICLYA</sequence>
<reference evidence="2" key="1">
    <citation type="submission" date="2020-11" db="EMBL/GenBank/DDBJ databases">
        <authorList>
            <consortium name="DOE Joint Genome Institute"/>
            <person name="Ahrendt S."/>
            <person name="Riley R."/>
            <person name="Andreopoulos W."/>
            <person name="LaButti K."/>
            <person name="Pangilinan J."/>
            <person name="Ruiz-duenas F.J."/>
            <person name="Barrasa J.M."/>
            <person name="Sanchez-Garcia M."/>
            <person name="Camarero S."/>
            <person name="Miyauchi S."/>
            <person name="Serrano A."/>
            <person name="Linde D."/>
            <person name="Babiker R."/>
            <person name="Drula E."/>
            <person name="Ayuso-Fernandez I."/>
            <person name="Pacheco R."/>
            <person name="Padilla G."/>
            <person name="Ferreira P."/>
            <person name="Barriuso J."/>
            <person name="Kellner H."/>
            <person name="Castanera R."/>
            <person name="Alfaro M."/>
            <person name="Ramirez L."/>
            <person name="Pisabarro A.G."/>
            <person name="Kuo A."/>
            <person name="Tritt A."/>
            <person name="Lipzen A."/>
            <person name="He G."/>
            <person name="Yan M."/>
            <person name="Ng V."/>
            <person name="Cullen D."/>
            <person name="Martin F."/>
            <person name="Rosso M.-N."/>
            <person name="Henrissat B."/>
            <person name="Hibbett D."/>
            <person name="Martinez A.T."/>
            <person name="Grigoriev I.V."/>
        </authorList>
    </citation>
    <scope>NUCLEOTIDE SEQUENCE</scope>
    <source>
        <strain evidence="2">AH 44721</strain>
    </source>
</reference>
<dbReference type="Gene3D" id="1.10.472.10">
    <property type="entry name" value="Cyclin-like"/>
    <property type="match status" value="1"/>
</dbReference>
<feature type="compositionally biased region" description="Basic and acidic residues" evidence="1">
    <location>
        <begin position="70"/>
        <end position="79"/>
    </location>
</feature>
<name>A0A9P5NL11_GYMJU</name>
<feature type="compositionally biased region" description="Polar residues" evidence="1">
    <location>
        <begin position="187"/>
        <end position="200"/>
    </location>
</feature>
<evidence type="ECO:0000313" key="2">
    <source>
        <dbReference type="EMBL" id="KAF8900892.1"/>
    </source>
</evidence>
<feature type="compositionally biased region" description="Low complexity" evidence="1">
    <location>
        <begin position="54"/>
        <end position="64"/>
    </location>
</feature>
<comment type="caution">
    <text evidence="2">The sequence shown here is derived from an EMBL/GenBank/DDBJ whole genome shotgun (WGS) entry which is preliminary data.</text>
</comment>
<feature type="compositionally biased region" description="Polar residues" evidence="1">
    <location>
        <begin position="216"/>
        <end position="248"/>
    </location>
</feature>
<keyword evidence="3" id="KW-1185">Reference proteome</keyword>
<evidence type="ECO:0000313" key="3">
    <source>
        <dbReference type="Proteomes" id="UP000724874"/>
    </source>
</evidence>
<feature type="region of interest" description="Disordered" evidence="1">
    <location>
        <begin position="53"/>
        <end position="135"/>
    </location>
</feature>
<feature type="compositionally biased region" description="Low complexity" evidence="1">
    <location>
        <begin position="105"/>
        <end position="119"/>
    </location>
</feature>
<organism evidence="2 3">
    <name type="scientific">Gymnopilus junonius</name>
    <name type="common">Spectacular rustgill mushroom</name>
    <name type="synonym">Gymnopilus spectabilis subsp. junonius</name>
    <dbReference type="NCBI Taxonomy" id="109634"/>
    <lineage>
        <taxon>Eukaryota</taxon>
        <taxon>Fungi</taxon>
        <taxon>Dikarya</taxon>
        <taxon>Basidiomycota</taxon>
        <taxon>Agaricomycotina</taxon>
        <taxon>Agaricomycetes</taxon>
        <taxon>Agaricomycetidae</taxon>
        <taxon>Agaricales</taxon>
        <taxon>Agaricineae</taxon>
        <taxon>Hymenogastraceae</taxon>
        <taxon>Gymnopilus</taxon>
    </lineage>
</organism>
<feature type="region of interest" description="Disordered" evidence="1">
    <location>
        <begin position="172"/>
        <end position="249"/>
    </location>
</feature>
<proteinExistence type="predicted"/>
<dbReference type="AlphaFoldDB" id="A0A9P5NL11"/>